<organism evidence="7 8">
    <name type="scientific">Microctonus aethiopoides</name>
    <dbReference type="NCBI Taxonomy" id="144406"/>
    <lineage>
        <taxon>Eukaryota</taxon>
        <taxon>Metazoa</taxon>
        <taxon>Ecdysozoa</taxon>
        <taxon>Arthropoda</taxon>
        <taxon>Hexapoda</taxon>
        <taxon>Insecta</taxon>
        <taxon>Pterygota</taxon>
        <taxon>Neoptera</taxon>
        <taxon>Endopterygota</taxon>
        <taxon>Hymenoptera</taxon>
        <taxon>Apocrita</taxon>
        <taxon>Ichneumonoidea</taxon>
        <taxon>Braconidae</taxon>
        <taxon>Euphorinae</taxon>
        <taxon>Microctonus</taxon>
    </lineage>
</organism>
<dbReference type="PANTHER" id="PTHR16296">
    <property type="entry name" value="UNCHARACTERIZED HYPOTHALAMUS PROTEIN HT007"/>
    <property type="match status" value="1"/>
</dbReference>
<keyword evidence="4" id="KW-0496">Mitochondrion</keyword>
<feature type="transmembrane region" description="Helical" evidence="6">
    <location>
        <begin position="43"/>
        <end position="62"/>
    </location>
</feature>
<evidence type="ECO:0000256" key="6">
    <source>
        <dbReference type="SAM" id="Phobius"/>
    </source>
</evidence>
<evidence type="ECO:0000313" key="8">
    <source>
        <dbReference type="Proteomes" id="UP001168990"/>
    </source>
</evidence>
<keyword evidence="3 6" id="KW-1133">Transmembrane helix</keyword>
<proteinExistence type="predicted"/>
<evidence type="ECO:0000256" key="2">
    <source>
        <dbReference type="ARBA" id="ARBA00022692"/>
    </source>
</evidence>
<dbReference type="AlphaFoldDB" id="A0AA39KJW1"/>
<gene>
    <name evidence="7" type="ORF">PV328_002854</name>
</gene>
<dbReference type="EMBL" id="JAQQBS010001422">
    <property type="protein sequence ID" value="KAK0164198.1"/>
    <property type="molecule type" value="Genomic_DNA"/>
</dbReference>
<sequence>MALKIANSRDVPENCIQLTGEEAVSYQWNQIINWPKRWDVWPYAYGIPTLAFIAGVSGSRVNEHYRLKLKLRRYGFSSTSLAMTLTPAIFSVASHCLFVTPDIFLNENNCILCLQTRAAALQLFCSIIYPAVMSPSANFMFATRHGTYPLPYWKDYKNTFKLWLTMNKTLAPKMIFNIPIQIFAAGFVTYMEAKSLYTIRSKLENKENDDLPEIDIY</sequence>
<dbReference type="Proteomes" id="UP001168990">
    <property type="component" value="Unassembled WGS sequence"/>
</dbReference>
<feature type="transmembrane region" description="Helical" evidence="6">
    <location>
        <begin position="174"/>
        <end position="193"/>
    </location>
</feature>
<dbReference type="InterPro" id="IPR009801">
    <property type="entry name" value="TMEM126"/>
</dbReference>
<name>A0AA39KJW1_9HYME</name>
<evidence type="ECO:0000256" key="5">
    <source>
        <dbReference type="ARBA" id="ARBA00023136"/>
    </source>
</evidence>
<evidence type="ECO:0000256" key="1">
    <source>
        <dbReference type="ARBA" id="ARBA00004225"/>
    </source>
</evidence>
<dbReference type="PANTHER" id="PTHR16296:SF2">
    <property type="entry name" value="TRANSMEMBRANE PROTEIN 126A"/>
    <property type="match status" value="1"/>
</dbReference>
<evidence type="ECO:0000256" key="4">
    <source>
        <dbReference type="ARBA" id="ARBA00023128"/>
    </source>
</evidence>
<keyword evidence="8" id="KW-1185">Reference proteome</keyword>
<comment type="subcellular location">
    <subcellularLocation>
        <location evidence="1">Mitochondrion membrane</location>
        <topology evidence="1">Multi-pass membrane protein</topology>
    </subcellularLocation>
</comment>
<dbReference type="Pfam" id="PF07114">
    <property type="entry name" value="TMEM126"/>
    <property type="match status" value="1"/>
</dbReference>
<reference evidence="7" key="1">
    <citation type="journal article" date="2023" name="bioRxiv">
        <title>Scaffold-level genome assemblies of two parasitoid biocontrol wasps reveal the parthenogenesis mechanism and an associated novel virus.</title>
        <authorList>
            <person name="Inwood S."/>
            <person name="Skelly J."/>
            <person name="Guhlin J."/>
            <person name="Harrop T."/>
            <person name="Goldson S."/>
            <person name="Dearden P."/>
        </authorList>
    </citation>
    <scope>NUCLEOTIDE SEQUENCE</scope>
    <source>
        <strain evidence="7">Irish</strain>
        <tissue evidence="7">Whole body</tissue>
    </source>
</reference>
<reference evidence="7" key="2">
    <citation type="submission" date="2023-03" db="EMBL/GenBank/DDBJ databases">
        <authorList>
            <person name="Inwood S.N."/>
            <person name="Skelly J.G."/>
            <person name="Guhlin J."/>
            <person name="Harrop T.W.R."/>
            <person name="Goldson S.G."/>
            <person name="Dearden P.K."/>
        </authorList>
    </citation>
    <scope>NUCLEOTIDE SEQUENCE</scope>
    <source>
        <strain evidence="7">Irish</strain>
        <tissue evidence="7">Whole body</tissue>
    </source>
</reference>
<evidence type="ECO:0000313" key="7">
    <source>
        <dbReference type="EMBL" id="KAK0164198.1"/>
    </source>
</evidence>
<protein>
    <submittedName>
        <fullName evidence="7">Uncharacterized protein</fullName>
    </submittedName>
</protein>
<dbReference type="GO" id="GO:0031966">
    <property type="term" value="C:mitochondrial membrane"/>
    <property type="evidence" value="ECO:0007669"/>
    <property type="project" value="UniProtKB-SubCell"/>
</dbReference>
<accession>A0AA39KJW1</accession>
<evidence type="ECO:0000256" key="3">
    <source>
        <dbReference type="ARBA" id="ARBA00022989"/>
    </source>
</evidence>
<keyword evidence="5 6" id="KW-0472">Membrane</keyword>
<feature type="transmembrane region" description="Helical" evidence="6">
    <location>
        <begin position="74"/>
        <end position="93"/>
    </location>
</feature>
<comment type="caution">
    <text evidence="7">The sequence shown here is derived from an EMBL/GenBank/DDBJ whole genome shotgun (WGS) entry which is preliminary data.</text>
</comment>
<keyword evidence="2 6" id="KW-0812">Transmembrane</keyword>
<dbReference type="GO" id="GO:0032981">
    <property type="term" value="P:mitochondrial respiratory chain complex I assembly"/>
    <property type="evidence" value="ECO:0007669"/>
    <property type="project" value="TreeGrafter"/>
</dbReference>